<dbReference type="Pfam" id="PF13439">
    <property type="entry name" value="Glyco_transf_4"/>
    <property type="match status" value="1"/>
</dbReference>
<dbReference type="SUPFAM" id="SSF53756">
    <property type="entry name" value="UDP-Glycosyltransferase/glycogen phosphorylase"/>
    <property type="match status" value="1"/>
</dbReference>
<dbReference type="Gene3D" id="3.40.50.2000">
    <property type="entry name" value="Glycogen Phosphorylase B"/>
    <property type="match status" value="2"/>
</dbReference>
<feature type="domain" description="Glycosyltransferase subfamily 4-like N-terminal" evidence="3">
    <location>
        <begin position="62"/>
        <end position="180"/>
    </location>
</feature>
<keyword evidence="5" id="KW-1185">Reference proteome</keyword>
<organism evidence="4 5">
    <name type="scientific">Microbacterium foliorum</name>
    <dbReference type="NCBI Taxonomy" id="104336"/>
    <lineage>
        <taxon>Bacteria</taxon>
        <taxon>Bacillati</taxon>
        <taxon>Actinomycetota</taxon>
        <taxon>Actinomycetes</taxon>
        <taxon>Micrococcales</taxon>
        <taxon>Microbacteriaceae</taxon>
        <taxon>Microbacterium</taxon>
    </lineage>
</organism>
<dbReference type="InterPro" id="IPR028098">
    <property type="entry name" value="Glyco_trans_4-like_N"/>
</dbReference>
<evidence type="ECO:0000259" key="3">
    <source>
        <dbReference type="Pfam" id="PF13439"/>
    </source>
</evidence>
<evidence type="ECO:0000313" key="5">
    <source>
        <dbReference type="Proteomes" id="UP001249291"/>
    </source>
</evidence>
<accession>A0ABU1HRV7</accession>
<sequence>MIRTYPLDLISLASPLHRGLSVIAIHARRVLSPPTENHIVTEPAFIRVASIPAAHPYVRAITDTRRVRVLPDPAVPGAPADVWWPPVALTSQWLASHGADFDVLHVHFGLESFSPDELREALETAHRVGRPIVYTVHDLENPQLVDQRPYRELLDVIIPTADHLVTLTSTAADEIERRWHRSSRVLAHPTLLDGAAVSEHAVDETLRVGIHLRDLRPNIAAERAVRAAVDAAALLAQTGRAVEFELLMHERVRDDATAARVTAVAEEHPAVRVRRTPRLSDAGIDAWIGGLDLFVLPYLHGTHSGWVELCYDLGVPVAGTDVGHIKSQHPDDFFVIDLDDPQTLVEAVALASDARASSPRTSLVERRRSERVAEREAVRDAHAQLYATARAEISTEARA</sequence>
<keyword evidence="2" id="KW-0808">Transferase</keyword>
<evidence type="ECO:0000256" key="1">
    <source>
        <dbReference type="ARBA" id="ARBA00022676"/>
    </source>
</evidence>
<comment type="caution">
    <text evidence="4">The sequence shown here is derived from an EMBL/GenBank/DDBJ whole genome shotgun (WGS) entry which is preliminary data.</text>
</comment>
<reference evidence="4 5" key="1">
    <citation type="submission" date="2023-08" db="EMBL/GenBank/DDBJ databases">
        <title>Functional and genomic diversity of the sorghum phyllosphere microbiome.</title>
        <authorList>
            <person name="Shade A."/>
        </authorList>
    </citation>
    <scope>NUCLEOTIDE SEQUENCE [LARGE SCALE GENOMIC DNA]</scope>
    <source>
        <strain evidence="4 5">SORGH_AS_0445</strain>
    </source>
</reference>
<gene>
    <name evidence="4" type="ORF">QE375_002342</name>
</gene>
<proteinExistence type="predicted"/>
<keyword evidence="1" id="KW-0328">Glycosyltransferase</keyword>
<dbReference type="EMBL" id="JAVIZQ010000001">
    <property type="protein sequence ID" value="MDR6142788.1"/>
    <property type="molecule type" value="Genomic_DNA"/>
</dbReference>
<dbReference type="Proteomes" id="UP001249291">
    <property type="component" value="Unassembled WGS sequence"/>
</dbReference>
<evidence type="ECO:0000256" key="2">
    <source>
        <dbReference type="ARBA" id="ARBA00022679"/>
    </source>
</evidence>
<name>A0ABU1HRV7_9MICO</name>
<evidence type="ECO:0000313" key="4">
    <source>
        <dbReference type="EMBL" id="MDR6142788.1"/>
    </source>
</evidence>
<protein>
    <recommendedName>
        <fullName evidence="3">Glycosyltransferase subfamily 4-like N-terminal domain-containing protein</fullName>
    </recommendedName>
</protein>